<dbReference type="InterPro" id="IPR036390">
    <property type="entry name" value="WH_DNA-bd_sf"/>
</dbReference>
<gene>
    <name evidence="2" type="ORF">METZ01_LOCUS274089</name>
</gene>
<evidence type="ECO:0000313" key="2">
    <source>
        <dbReference type="EMBL" id="SVC21235.1"/>
    </source>
</evidence>
<reference evidence="2" key="1">
    <citation type="submission" date="2018-05" db="EMBL/GenBank/DDBJ databases">
        <authorList>
            <person name="Lanie J.A."/>
            <person name="Ng W.-L."/>
            <person name="Kazmierczak K.M."/>
            <person name="Andrzejewski T.M."/>
            <person name="Davidsen T.M."/>
            <person name="Wayne K.J."/>
            <person name="Tettelin H."/>
            <person name="Glass J.I."/>
            <person name="Rusch D."/>
            <person name="Podicherti R."/>
            <person name="Tsui H.-C.T."/>
            <person name="Winkler M.E."/>
        </authorList>
    </citation>
    <scope>NUCLEOTIDE SEQUENCE</scope>
</reference>
<evidence type="ECO:0008006" key="3">
    <source>
        <dbReference type="Google" id="ProtNLM"/>
    </source>
</evidence>
<proteinExistence type="predicted"/>
<dbReference type="SUPFAM" id="SSF46785">
    <property type="entry name" value="Winged helix' DNA-binding domain"/>
    <property type="match status" value="1"/>
</dbReference>
<dbReference type="PANTHER" id="PTHR33202:SF2">
    <property type="entry name" value="FERRIC UPTAKE REGULATION PROTEIN"/>
    <property type="match status" value="1"/>
</dbReference>
<dbReference type="Gene3D" id="1.10.10.10">
    <property type="entry name" value="Winged helix-like DNA-binding domain superfamily/Winged helix DNA-binding domain"/>
    <property type="match status" value="1"/>
</dbReference>
<dbReference type="EMBL" id="UINC01079334">
    <property type="protein sequence ID" value="SVC21235.1"/>
    <property type="molecule type" value="Genomic_DNA"/>
</dbReference>
<sequence length="81" mass="9208">MAKRKKNKHAEEAWNGFSNYLTSKGLRVTGQRRGIFDALFGQEGHFTAEQLLDRARELDDTVSRATVYRSLPLLVESGVIR</sequence>
<protein>
    <recommendedName>
        <fullName evidence="3">Ferric uptake regulation protein</fullName>
    </recommendedName>
</protein>
<dbReference type="InterPro" id="IPR002481">
    <property type="entry name" value="FUR"/>
</dbReference>
<dbReference type="GO" id="GO:0045892">
    <property type="term" value="P:negative regulation of DNA-templated transcription"/>
    <property type="evidence" value="ECO:0007669"/>
    <property type="project" value="TreeGrafter"/>
</dbReference>
<evidence type="ECO:0000256" key="1">
    <source>
        <dbReference type="ARBA" id="ARBA00011738"/>
    </source>
</evidence>
<dbReference type="GO" id="GO:1900376">
    <property type="term" value="P:regulation of secondary metabolite biosynthetic process"/>
    <property type="evidence" value="ECO:0007669"/>
    <property type="project" value="TreeGrafter"/>
</dbReference>
<organism evidence="2">
    <name type="scientific">marine metagenome</name>
    <dbReference type="NCBI Taxonomy" id="408172"/>
    <lineage>
        <taxon>unclassified sequences</taxon>
        <taxon>metagenomes</taxon>
        <taxon>ecological metagenomes</taxon>
    </lineage>
</organism>
<dbReference type="PANTHER" id="PTHR33202">
    <property type="entry name" value="ZINC UPTAKE REGULATION PROTEIN"/>
    <property type="match status" value="1"/>
</dbReference>
<accession>A0A382KCA2</accession>
<dbReference type="GO" id="GO:0005829">
    <property type="term" value="C:cytosol"/>
    <property type="evidence" value="ECO:0007669"/>
    <property type="project" value="TreeGrafter"/>
</dbReference>
<dbReference type="GO" id="GO:0008270">
    <property type="term" value="F:zinc ion binding"/>
    <property type="evidence" value="ECO:0007669"/>
    <property type="project" value="TreeGrafter"/>
</dbReference>
<dbReference type="InterPro" id="IPR036388">
    <property type="entry name" value="WH-like_DNA-bd_sf"/>
</dbReference>
<feature type="non-terminal residue" evidence="2">
    <location>
        <position position="81"/>
    </location>
</feature>
<comment type="subunit">
    <text evidence="1">Homodimer.</text>
</comment>
<dbReference type="Pfam" id="PF01475">
    <property type="entry name" value="FUR"/>
    <property type="match status" value="1"/>
</dbReference>
<dbReference type="GO" id="GO:0000976">
    <property type="term" value="F:transcription cis-regulatory region binding"/>
    <property type="evidence" value="ECO:0007669"/>
    <property type="project" value="TreeGrafter"/>
</dbReference>
<dbReference type="GO" id="GO:0003700">
    <property type="term" value="F:DNA-binding transcription factor activity"/>
    <property type="evidence" value="ECO:0007669"/>
    <property type="project" value="InterPro"/>
</dbReference>
<name>A0A382KCA2_9ZZZZ</name>
<dbReference type="AlphaFoldDB" id="A0A382KCA2"/>